<dbReference type="PANTHER" id="PTHR42751">
    <property type="entry name" value="SODIUM/HYDROGEN EXCHANGER FAMILY/TRKA DOMAIN PROTEIN"/>
    <property type="match status" value="1"/>
</dbReference>
<dbReference type="SUPFAM" id="SSF116726">
    <property type="entry name" value="TrkA C-terminal domain-like"/>
    <property type="match status" value="2"/>
</dbReference>
<dbReference type="eggNOG" id="COG3273">
    <property type="taxonomic scope" value="Bacteria"/>
</dbReference>
<evidence type="ECO:0000256" key="6">
    <source>
        <dbReference type="ARBA" id="ARBA00022989"/>
    </source>
</evidence>
<keyword evidence="11" id="KW-1185">Reference proteome</keyword>
<dbReference type="Pfam" id="PF02080">
    <property type="entry name" value="TrkA_C"/>
    <property type="match status" value="2"/>
</dbReference>
<feature type="transmembrane region" description="Helical" evidence="8">
    <location>
        <begin position="500"/>
        <end position="521"/>
    </location>
</feature>
<dbReference type="GO" id="GO:0006813">
    <property type="term" value="P:potassium ion transport"/>
    <property type="evidence" value="ECO:0007669"/>
    <property type="project" value="UniProtKB-KW"/>
</dbReference>
<keyword evidence="7 8" id="KW-0472">Membrane</keyword>
<dbReference type="AlphaFoldDB" id="D7NC40"/>
<keyword evidence="3" id="KW-0813">Transport</keyword>
<dbReference type="eggNOG" id="COG0490">
    <property type="taxonomic scope" value="Bacteria"/>
</dbReference>
<dbReference type="InterPro" id="IPR038770">
    <property type="entry name" value="Na+/solute_symporter_sf"/>
</dbReference>
<feature type="transmembrane region" description="Helical" evidence="8">
    <location>
        <begin position="217"/>
        <end position="236"/>
    </location>
</feature>
<feature type="transmembrane region" description="Helical" evidence="8">
    <location>
        <begin position="62"/>
        <end position="80"/>
    </location>
</feature>
<evidence type="ECO:0000256" key="3">
    <source>
        <dbReference type="ARBA" id="ARBA00022448"/>
    </source>
</evidence>
<dbReference type="PROSITE" id="PS51202">
    <property type="entry name" value="RCK_C"/>
    <property type="match status" value="2"/>
</dbReference>
<feature type="domain" description="RCK C-terminal" evidence="9">
    <location>
        <begin position="580"/>
        <end position="664"/>
    </location>
</feature>
<comment type="similarity">
    <text evidence="2">Belongs to the monovalent cation:proton antiporter 2 (CPA2) transporter (TC 2.A.37) family.</text>
</comment>
<protein>
    <submittedName>
        <fullName evidence="10">Sodium/hydrogen exchanger family protein</fullName>
    </submittedName>
</protein>
<keyword evidence="4" id="KW-0406">Ion transport</keyword>
<evidence type="ECO:0000256" key="8">
    <source>
        <dbReference type="SAM" id="Phobius"/>
    </source>
</evidence>
<comment type="subcellular location">
    <subcellularLocation>
        <location evidence="1">Membrane</location>
        <topology evidence="1">Multi-pass membrane protein</topology>
    </subcellularLocation>
</comment>
<feature type="transmembrane region" description="Helical" evidence="8">
    <location>
        <begin position="187"/>
        <end position="210"/>
    </location>
</feature>
<dbReference type="GO" id="GO:0015297">
    <property type="term" value="F:antiporter activity"/>
    <property type="evidence" value="ECO:0007669"/>
    <property type="project" value="InterPro"/>
</dbReference>
<dbReference type="Gene3D" id="3.30.70.1450">
    <property type="entry name" value="Regulator of K+ conductance, C-terminal domain"/>
    <property type="match status" value="2"/>
</dbReference>
<evidence type="ECO:0000259" key="9">
    <source>
        <dbReference type="PROSITE" id="PS51202"/>
    </source>
</evidence>
<dbReference type="InterPro" id="IPR006153">
    <property type="entry name" value="Cation/H_exchanger_TM"/>
</dbReference>
<feature type="transmembrane region" description="Helical" evidence="8">
    <location>
        <begin position="32"/>
        <end position="50"/>
    </location>
</feature>
<feature type="transmembrane region" description="Helical" evidence="8">
    <location>
        <begin position="527"/>
        <end position="545"/>
    </location>
</feature>
<feature type="transmembrane region" description="Helical" evidence="8">
    <location>
        <begin position="6"/>
        <end position="25"/>
    </location>
</feature>
<dbReference type="InterPro" id="IPR036721">
    <property type="entry name" value="RCK_C_sf"/>
</dbReference>
<keyword evidence="4" id="KW-0630">Potassium</keyword>
<name>D7NC40_9BACT</name>
<feature type="transmembrane region" description="Helical" evidence="8">
    <location>
        <begin position="459"/>
        <end position="479"/>
    </location>
</feature>
<gene>
    <name evidence="10" type="ORF">HMPREF0665_01103</name>
</gene>
<dbReference type="Proteomes" id="UP000003805">
    <property type="component" value="Unassembled WGS sequence"/>
</dbReference>
<dbReference type="GO" id="GO:0016020">
    <property type="term" value="C:membrane"/>
    <property type="evidence" value="ECO:0007669"/>
    <property type="project" value="UniProtKB-SubCell"/>
</dbReference>
<dbReference type="GO" id="GO:1902600">
    <property type="term" value="P:proton transmembrane transport"/>
    <property type="evidence" value="ECO:0007669"/>
    <property type="project" value="InterPro"/>
</dbReference>
<evidence type="ECO:0000256" key="5">
    <source>
        <dbReference type="ARBA" id="ARBA00022692"/>
    </source>
</evidence>
<evidence type="ECO:0000313" key="10">
    <source>
        <dbReference type="EMBL" id="EFI48728.1"/>
    </source>
</evidence>
<feature type="domain" description="RCK C-terminal" evidence="9">
    <location>
        <begin position="668"/>
        <end position="752"/>
    </location>
</feature>
<evidence type="ECO:0000256" key="4">
    <source>
        <dbReference type="ARBA" id="ARBA00022538"/>
    </source>
</evidence>
<dbReference type="EMBL" id="GL349566">
    <property type="protein sequence ID" value="EFI48728.1"/>
    <property type="molecule type" value="Genomic_DNA"/>
</dbReference>
<keyword evidence="4" id="KW-0633">Potassium transport</keyword>
<dbReference type="InterPro" id="IPR006037">
    <property type="entry name" value="RCK_C"/>
</dbReference>
<keyword evidence="6 8" id="KW-1133">Transmembrane helix</keyword>
<reference evidence="10 11" key="1">
    <citation type="submission" date="2010-02" db="EMBL/GenBank/DDBJ databases">
        <title>The Genome Sequence of Prevotella oris strain C735.</title>
        <authorList>
            <consortium name="The Broad Institute Genome Sequencing Platform"/>
            <person name="Ward D."/>
            <person name="Feldgarden M."/>
            <person name="Earl A."/>
            <person name="Young S.K."/>
            <person name="Zeng Q."/>
            <person name="Koehrsen M."/>
            <person name="Alvarado L."/>
            <person name="Berlin A."/>
            <person name="Bochicchio J."/>
            <person name="Borenstein D."/>
            <person name="Chapman S.B."/>
            <person name="Chen Z."/>
            <person name="Engels R."/>
            <person name="Freedman E."/>
            <person name="Gellesch M."/>
            <person name="Goldberg J."/>
            <person name="Griggs A."/>
            <person name="Gujja S."/>
            <person name="Heilman E."/>
            <person name="Heiman D."/>
            <person name="Hepburn T."/>
            <person name="Howarth C."/>
            <person name="Jen D."/>
            <person name="Larson L."/>
            <person name="Mehta T."/>
            <person name="Park D."/>
            <person name="Pearson M."/>
            <person name="Roberts A."/>
            <person name="Saif S."/>
            <person name="Shea T."/>
            <person name="Shenoy N."/>
            <person name="Sisk P."/>
            <person name="Stolte C."/>
            <person name="Sykes S."/>
            <person name="Thomson T."/>
            <person name="Walk T."/>
            <person name="White J."/>
            <person name="Yandava C."/>
            <person name="Sibley C.D."/>
            <person name="Field T.R."/>
            <person name="Grinwis M."/>
            <person name="Eshaghurshan C.S."/>
            <person name="Surette M.G."/>
            <person name="Haas B."/>
            <person name="Nusbaum C."/>
            <person name="Birren B."/>
        </authorList>
    </citation>
    <scope>NUCLEOTIDE SEQUENCE [LARGE SCALE GENOMIC DNA]</scope>
    <source>
        <strain evidence="10 11">C735</strain>
    </source>
</reference>
<dbReference type="eggNOG" id="COG0475">
    <property type="taxonomic scope" value="Bacteria"/>
</dbReference>
<dbReference type="Pfam" id="PF00999">
    <property type="entry name" value="Na_H_Exchanger"/>
    <property type="match status" value="1"/>
</dbReference>
<dbReference type="RefSeq" id="WP_004377387.1">
    <property type="nucleotide sequence ID" value="NZ_GL349566.1"/>
</dbReference>
<dbReference type="HOGENOM" id="CLU_020579_0_0_10"/>
<feature type="transmembrane region" description="Helical" evidence="8">
    <location>
        <begin position="332"/>
        <end position="352"/>
    </location>
</feature>
<feature type="transmembrane region" description="Helical" evidence="8">
    <location>
        <begin position="150"/>
        <end position="175"/>
    </location>
</feature>
<feature type="transmembrane region" description="Helical" evidence="8">
    <location>
        <begin position="295"/>
        <end position="320"/>
    </location>
</feature>
<accession>D7NC40</accession>
<feature type="transmembrane region" description="Helical" evidence="8">
    <location>
        <begin position="120"/>
        <end position="138"/>
    </location>
</feature>
<feature type="transmembrane region" description="Helical" evidence="8">
    <location>
        <begin position="358"/>
        <end position="378"/>
    </location>
</feature>
<organism evidence="10 11">
    <name type="scientific">Segatella oris C735</name>
    <dbReference type="NCBI Taxonomy" id="563008"/>
    <lineage>
        <taxon>Bacteria</taxon>
        <taxon>Pseudomonadati</taxon>
        <taxon>Bacteroidota</taxon>
        <taxon>Bacteroidia</taxon>
        <taxon>Bacteroidales</taxon>
        <taxon>Prevotellaceae</taxon>
        <taxon>Segatella</taxon>
    </lineage>
</organism>
<feature type="transmembrane region" description="Helical" evidence="8">
    <location>
        <begin position="428"/>
        <end position="447"/>
    </location>
</feature>
<evidence type="ECO:0000313" key="11">
    <source>
        <dbReference type="Proteomes" id="UP000003805"/>
    </source>
</evidence>
<proteinExistence type="inferred from homology"/>
<sequence length="761" mass="84764">MAEIPNLIEDLALILVVAGIVTLVFKKLKQPLVLGYIVAGFLVSPHMPYIMSVVDKGDIHTWADIGVMFLLFSLGLDFSFKKILKMGMAPVIAALTIIFSMMTLGILIGHGFGWNRMDCIFLGGMLAMSSTTIIYKAFDDLGLRQQRFASLVMSVLILEDVLAIVMMVMLSAIASGNNPDGGEMLGSILKIGFFLVLWFVVGIFLIPLFFRKTRKLMNSETMVIVALGLCCLMAVLSTKVGFSSAFGAFVMGSIIAETVEADKIVKLVEPVKNLFGAIFFVSVGMLVEPKVLVDYAIPILVLVLTILLGQGIFGTAGFMLSGQSLKNAMRCGFSMAQIGEFAFIIASLGLSLGVIGKFLYPVVVAVSVITTFLTPYMIRFAEPCYNHIEKHLPKKWVRRMNHVGNAHQNSTEEENAWKVLLRKMLINTAIYGILSTAVVTLMLTFVLPLCRNMLGHWPGNAVCGLLTVLMISPFLRSMVMKNVHSDEFRQLWTESLLNRLPLIFTMIVRVAIAAMFIFYIVNYLTRFKEALMITIAGVALVAMVLSRRLKHRSIKLERLFIKNLRSREIAEQVNGERRPLFEGRLLDRDIHIGDFDIPEDSTWIGRTLKDLQFRNRFGVHVSSILRGSLRINIPNGRQIIFPGDRISVIGSDEQLKNFSQAIANELIPEDPEIEKREMKLRKFILSDGTPFIGKTLAESGIRDRYGCMVVGVEEGQENLTLVDPQRKFEKGDIIWLVGEEADLEKVRQQIPVLTTTSASSS</sequence>
<dbReference type="PANTHER" id="PTHR42751:SF3">
    <property type="entry name" value="SODIUM_GLUTAMATE SYMPORTER"/>
    <property type="match status" value="1"/>
</dbReference>
<dbReference type="GO" id="GO:0008324">
    <property type="term" value="F:monoatomic cation transmembrane transporter activity"/>
    <property type="evidence" value="ECO:0007669"/>
    <property type="project" value="InterPro"/>
</dbReference>
<evidence type="ECO:0000256" key="7">
    <source>
        <dbReference type="ARBA" id="ARBA00023136"/>
    </source>
</evidence>
<evidence type="ECO:0000256" key="2">
    <source>
        <dbReference type="ARBA" id="ARBA00005551"/>
    </source>
</evidence>
<feature type="transmembrane region" description="Helical" evidence="8">
    <location>
        <begin position="92"/>
        <end position="114"/>
    </location>
</feature>
<dbReference type="Gene3D" id="1.20.1530.20">
    <property type="match status" value="1"/>
</dbReference>
<keyword evidence="5 8" id="KW-0812">Transmembrane</keyword>
<evidence type="ECO:0000256" key="1">
    <source>
        <dbReference type="ARBA" id="ARBA00004141"/>
    </source>
</evidence>